<proteinExistence type="predicted"/>
<gene>
    <name evidence="1" type="ORF">ACAT0790_LOCUS17130</name>
</gene>
<dbReference type="AlphaFoldDB" id="A0A7S1M3C4"/>
<dbReference type="EMBL" id="HBGE01028513">
    <property type="protein sequence ID" value="CAD9120737.1"/>
    <property type="molecule type" value="Transcribed_RNA"/>
</dbReference>
<reference evidence="1" key="1">
    <citation type="submission" date="2021-01" db="EMBL/GenBank/DDBJ databases">
        <authorList>
            <person name="Corre E."/>
            <person name="Pelletier E."/>
            <person name="Niang G."/>
            <person name="Scheremetjew M."/>
            <person name="Finn R."/>
            <person name="Kale V."/>
            <person name="Holt S."/>
            <person name="Cochrane G."/>
            <person name="Meng A."/>
            <person name="Brown T."/>
            <person name="Cohen L."/>
        </authorList>
    </citation>
    <scope>NUCLEOTIDE SEQUENCE</scope>
    <source>
        <strain evidence="1">OF101</strain>
    </source>
</reference>
<dbReference type="InterPro" id="IPR035979">
    <property type="entry name" value="RBD_domain_sf"/>
</dbReference>
<dbReference type="InterPro" id="IPR012677">
    <property type="entry name" value="Nucleotide-bd_a/b_plait_sf"/>
</dbReference>
<name>A0A7S1M3C4_ALECA</name>
<dbReference type="GO" id="GO:0003676">
    <property type="term" value="F:nucleic acid binding"/>
    <property type="evidence" value="ECO:0007669"/>
    <property type="project" value="InterPro"/>
</dbReference>
<organism evidence="1">
    <name type="scientific">Alexandrium catenella</name>
    <name type="common">Red tide dinoflagellate</name>
    <name type="synonym">Gonyaulax catenella</name>
    <dbReference type="NCBI Taxonomy" id="2925"/>
    <lineage>
        <taxon>Eukaryota</taxon>
        <taxon>Sar</taxon>
        <taxon>Alveolata</taxon>
        <taxon>Dinophyceae</taxon>
        <taxon>Gonyaulacales</taxon>
        <taxon>Pyrocystaceae</taxon>
        <taxon>Alexandrium</taxon>
    </lineage>
</organism>
<dbReference type="Gene3D" id="3.30.70.330">
    <property type="match status" value="1"/>
</dbReference>
<accession>A0A7S1M3C4</accession>
<evidence type="ECO:0000313" key="1">
    <source>
        <dbReference type="EMBL" id="CAD9120737.1"/>
    </source>
</evidence>
<evidence type="ECO:0008006" key="2">
    <source>
        <dbReference type="Google" id="ProtNLM"/>
    </source>
</evidence>
<dbReference type="SUPFAM" id="SSF54928">
    <property type="entry name" value="RNA-binding domain, RBD"/>
    <property type="match status" value="1"/>
</dbReference>
<protein>
    <recommendedName>
        <fullName evidence="2">RRM domain-containing protein</fullName>
    </recommendedName>
</protein>
<sequence>MPGRAEPLGVHGEAVADDSPKAAVAAAAAATAAAASAAEAAADAISAKLGSAEHPVHDPEGYDVSATLVVANLPQSASSFDVGAFFSWYAPVVHVERLPTSVTGTDANFLVTFVDSASASHVLQAGVGFYEGELARPIRLRPSRTGGEKSSWFW</sequence>